<keyword evidence="2" id="KW-1185">Reference proteome</keyword>
<protein>
    <submittedName>
        <fullName evidence="1">Uncharacterized protein</fullName>
    </submittedName>
</protein>
<comment type="caution">
    <text evidence="1">The sequence shown here is derived from an EMBL/GenBank/DDBJ whole genome shotgun (WGS) entry which is preliminary data.</text>
</comment>
<dbReference type="EMBL" id="LSRX01005380">
    <property type="protein sequence ID" value="OLP73489.1"/>
    <property type="molecule type" value="Genomic_DNA"/>
</dbReference>
<dbReference type="Proteomes" id="UP000186817">
    <property type="component" value="Unassembled WGS sequence"/>
</dbReference>
<proteinExistence type="predicted"/>
<evidence type="ECO:0000313" key="2">
    <source>
        <dbReference type="Proteomes" id="UP000186817"/>
    </source>
</evidence>
<evidence type="ECO:0000313" key="1">
    <source>
        <dbReference type="EMBL" id="OLP73489.1"/>
    </source>
</evidence>
<feature type="non-terminal residue" evidence="1">
    <location>
        <position position="1"/>
    </location>
</feature>
<name>A0A1Q9BS40_SYMMI</name>
<dbReference type="AlphaFoldDB" id="A0A1Q9BS40"/>
<organism evidence="1 2">
    <name type="scientific">Symbiodinium microadriaticum</name>
    <name type="common">Dinoflagellate</name>
    <name type="synonym">Zooxanthella microadriatica</name>
    <dbReference type="NCBI Taxonomy" id="2951"/>
    <lineage>
        <taxon>Eukaryota</taxon>
        <taxon>Sar</taxon>
        <taxon>Alveolata</taxon>
        <taxon>Dinophyceae</taxon>
        <taxon>Suessiales</taxon>
        <taxon>Symbiodiniaceae</taxon>
        <taxon>Symbiodinium</taxon>
    </lineage>
</organism>
<accession>A0A1Q9BS40</accession>
<gene>
    <name evidence="1" type="ORF">AK812_SmicGene47256</name>
</gene>
<reference evidence="1 2" key="1">
    <citation type="submission" date="2016-02" db="EMBL/GenBank/DDBJ databases">
        <title>Genome analysis of coral dinoflagellate symbionts highlights evolutionary adaptations to a symbiotic lifestyle.</title>
        <authorList>
            <person name="Aranda M."/>
            <person name="Li Y."/>
            <person name="Liew Y.J."/>
            <person name="Baumgarten S."/>
            <person name="Simakov O."/>
            <person name="Wilson M."/>
            <person name="Piel J."/>
            <person name="Ashoor H."/>
            <person name="Bougouffa S."/>
            <person name="Bajic V.B."/>
            <person name="Ryu T."/>
            <person name="Ravasi T."/>
            <person name="Bayer T."/>
            <person name="Micklem G."/>
            <person name="Kim H."/>
            <person name="Bhak J."/>
            <person name="Lajeunesse T.C."/>
            <person name="Voolstra C.R."/>
        </authorList>
    </citation>
    <scope>NUCLEOTIDE SEQUENCE [LARGE SCALE GENOMIC DNA]</scope>
    <source>
        <strain evidence="1 2">CCMP2467</strain>
    </source>
</reference>
<feature type="non-terminal residue" evidence="1">
    <location>
        <position position="46"/>
    </location>
</feature>
<sequence length="46" mass="4433">VVVDGFSRNAAVAAAARCGAWEEAVALAAGCGTVADMAPLGGEGNR</sequence>